<comment type="caution">
    <text evidence="1">The sequence shown here is derived from an EMBL/GenBank/DDBJ whole genome shotgun (WGS) entry which is preliminary data.</text>
</comment>
<sequence>MKRLVQTIFLLSATVTVALVIHLYMGNVFADGLVISKGDFALSAENKWDRENERNYASISWDSLGEISQGGYRLFVSDNLGETWENVSMNYGETVKVLNVYPDIEGSNRLKEWMDQEQVGLGLVNVTPITITEYNSNPEKILRDNNNEYIYDVIFFGSWDTNNAKDLNTHSTISTKAFMDSGRGVLFGHDTIWTSRANFRSFQNDLGITTYSTGTSNPWGVELRMGSSKVRVIDNGYLMKYPHELANNLTLTIPYTHSAAQMSGVGTNRQWLEFIGPFGQTSAGSNGNHVTDPVYGTNNFYLLTKGNLAIIQTGHSNGQSTEDEMKILVNTLYNLAQVSFNTFASDYTVKDSLAPNKPTLKGIEEGTFDRFSLEIDSLDQGNRYQWKVEADYKAYGELTSDIVQEEIVSNIAGYFYRFKTDTYNETDFLNEVENLKNEFGRIPENRYDLYVAPQNSALTEYNTKANLTLNGTDIFNTYGEQDLSIMVLAVDRANNVGQVTTAPLIDYMPEYRVTERYIGLEQQLKPDTYVMLRKGEAYVQSFPTAGEWIPYGYEYADISVEEEIKNTTVTIPAMDKNFVITYRYLAPVELHVRQVIADASDKLAIPDKGRVSIAGILDQTSDTTTQTQYYMVESGVGDVPYTKVTYPRLYNEHASAFSLHLESLVPTFYAYKGSVVSTDNRVHTETNLIDAKPVFFLDQPEPSAYNTLLDWKNQFWVTLYIEPAQSDGSIQLNVINQQLHIYYTNTSRFTVFINGEKFKDYEVENKPSEEVIILEVPVSEMRHKITVEYENKEGNKEVAYWNNHWDFVDDNR</sequence>
<dbReference type="EMBL" id="NGKU01000001">
    <property type="protein sequence ID" value="OTN76043.1"/>
    <property type="molecule type" value="Genomic_DNA"/>
</dbReference>
<dbReference type="OrthoDB" id="2171190at2"/>
<protein>
    <recommendedName>
        <fullName evidence="3">DUF5057 domain-containing protein</fullName>
    </recommendedName>
</protein>
<evidence type="ECO:0008006" key="3">
    <source>
        <dbReference type="Google" id="ProtNLM"/>
    </source>
</evidence>
<dbReference type="Proteomes" id="UP000195043">
    <property type="component" value="Unassembled WGS sequence"/>
</dbReference>
<evidence type="ECO:0000313" key="1">
    <source>
        <dbReference type="EMBL" id="OTN76043.1"/>
    </source>
</evidence>
<reference evidence="1 2" key="1">
    <citation type="submission" date="2017-05" db="EMBL/GenBank/DDBJ databases">
        <title>The Genome Sequence of Enterococcus sp. 8G7_MSG3316.</title>
        <authorList>
            <consortium name="The Broad Institute Genomics Platform"/>
            <consortium name="The Broad Institute Genomic Center for Infectious Diseases"/>
            <person name="Earl A."/>
            <person name="Manson A."/>
            <person name="Schwartman J."/>
            <person name="Gilmore M."/>
            <person name="Abouelleil A."/>
            <person name="Cao P."/>
            <person name="Chapman S."/>
            <person name="Cusick C."/>
            <person name="Shea T."/>
            <person name="Young S."/>
            <person name="Neafsey D."/>
            <person name="Nusbaum C."/>
            <person name="Birren B."/>
        </authorList>
    </citation>
    <scope>NUCLEOTIDE SEQUENCE [LARGE SCALE GENOMIC DNA]</scope>
    <source>
        <strain evidence="1 2">8G7_MSG3316</strain>
    </source>
</reference>
<organism evidence="1 2">
    <name type="scientific">Candidatus Enterococcus testudinis</name>
    <dbReference type="NCBI Taxonomy" id="1834191"/>
    <lineage>
        <taxon>Bacteria</taxon>
        <taxon>Bacillati</taxon>
        <taxon>Bacillota</taxon>
        <taxon>Bacilli</taxon>
        <taxon>Lactobacillales</taxon>
        <taxon>Enterococcaceae</taxon>
        <taxon>Enterococcus</taxon>
    </lineage>
</organism>
<accession>A0A242A606</accession>
<keyword evidence="2" id="KW-1185">Reference proteome</keyword>
<dbReference type="AlphaFoldDB" id="A0A242A606"/>
<dbReference type="RefSeq" id="WP_086274042.1">
    <property type="nucleotide sequence ID" value="NZ_NGKU01000001.1"/>
</dbReference>
<gene>
    <name evidence="1" type="ORF">A5886_001119</name>
</gene>
<name>A0A242A606_9ENTE</name>
<dbReference type="STRING" id="1834191.A5886_001119"/>
<proteinExistence type="predicted"/>
<evidence type="ECO:0000313" key="2">
    <source>
        <dbReference type="Proteomes" id="UP000195043"/>
    </source>
</evidence>